<evidence type="ECO:0000256" key="1">
    <source>
        <dbReference type="SAM" id="MobiDB-lite"/>
    </source>
</evidence>
<dbReference type="AlphaFoldDB" id="A0AAV4IZE4"/>
<name>A0AAV4IZE4_9GAST</name>
<evidence type="ECO:0000313" key="3">
    <source>
        <dbReference type="Proteomes" id="UP000762676"/>
    </source>
</evidence>
<gene>
    <name evidence="2" type="ORF">ElyMa_006770000</name>
</gene>
<reference evidence="2 3" key="1">
    <citation type="journal article" date="2021" name="Elife">
        <title>Chloroplast acquisition without the gene transfer in kleptoplastic sea slugs, Plakobranchus ocellatus.</title>
        <authorList>
            <person name="Maeda T."/>
            <person name="Takahashi S."/>
            <person name="Yoshida T."/>
            <person name="Shimamura S."/>
            <person name="Takaki Y."/>
            <person name="Nagai Y."/>
            <person name="Toyoda A."/>
            <person name="Suzuki Y."/>
            <person name="Arimoto A."/>
            <person name="Ishii H."/>
            <person name="Satoh N."/>
            <person name="Nishiyama T."/>
            <person name="Hasebe M."/>
            <person name="Maruyama T."/>
            <person name="Minagawa J."/>
            <person name="Obokata J."/>
            <person name="Shigenobu S."/>
        </authorList>
    </citation>
    <scope>NUCLEOTIDE SEQUENCE [LARGE SCALE GENOMIC DNA]</scope>
</reference>
<sequence>MATEEENSALLIPTPTSEPVSDSPSPGSPPSIKQQRMLRLKKKIDSQRKRIERLQSIPSVASKQKKKELATIKSLSAKYLSNDIHDFFFAPSLTCLSKRKKKRWAAQNKNSKFFTCPPSPLRGERWPS</sequence>
<evidence type="ECO:0000313" key="2">
    <source>
        <dbReference type="EMBL" id="GFS15400.1"/>
    </source>
</evidence>
<keyword evidence="3" id="KW-1185">Reference proteome</keyword>
<feature type="region of interest" description="Disordered" evidence="1">
    <location>
        <begin position="1"/>
        <end position="37"/>
    </location>
</feature>
<dbReference type="Proteomes" id="UP000762676">
    <property type="component" value="Unassembled WGS sequence"/>
</dbReference>
<organism evidence="2 3">
    <name type="scientific">Elysia marginata</name>
    <dbReference type="NCBI Taxonomy" id="1093978"/>
    <lineage>
        <taxon>Eukaryota</taxon>
        <taxon>Metazoa</taxon>
        <taxon>Spiralia</taxon>
        <taxon>Lophotrochozoa</taxon>
        <taxon>Mollusca</taxon>
        <taxon>Gastropoda</taxon>
        <taxon>Heterobranchia</taxon>
        <taxon>Euthyneura</taxon>
        <taxon>Panpulmonata</taxon>
        <taxon>Sacoglossa</taxon>
        <taxon>Placobranchoidea</taxon>
        <taxon>Plakobranchidae</taxon>
        <taxon>Elysia</taxon>
    </lineage>
</organism>
<accession>A0AAV4IZE4</accession>
<proteinExistence type="predicted"/>
<protein>
    <submittedName>
        <fullName evidence="2">Uncharacterized protein</fullName>
    </submittedName>
</protein>
<dbReference type="EMBL" id="BMAT01013568">
    <property type="protein sequence ID" value="GFS15400.1"/>
    <property type="molecule type" value="Genomic_DNA"/>
</dbReference>
<comment type="caution">
    <text evidence="2">The sequence shown here is derived from an EMBL/GenBank/DDBJ whole genome shotgun (WGS) entry which is preliminary data.</text>
</comment>